<evidence type="ECO:0000313" key="5">
    <source>
        <dbReference type="Ensembl" id="ENSHBUP00000035157.1"/>
    </source>
</evidence>
<dbReference type="GO" id="GO:0006955">
    <property type="term" value="P:immune response"/>
    <property type="evidence" value="ECO:0007669"/>
    <property type="project" value="InterPro"/>
</dbReference>
<organism evidence="5 6">
    <name type="scientific">Haplochromis burtoni</name>
    <name type="common">Burton's mouthbrooder</name>
    <name type="synonym">Chromis burtoni</name>
    <dbReference type="NCBI Taxonomy" id="8153"/>
    <lineage>
        <taxon>Eukaryota</taxon>
        <taxon>Metazoa</taxon>
        <taxon>Chordata</taxon>
        <taxon>Craniata</taxon>
        <taxon>Vertebrata</taxon>
        <taxon>Euteleostomi</taxon>
        <taxon>Actinopterygii</taxon>
        <taxon>Neopterygii</taxon>
        <taxon>Teleostei</taxon>
        <taxon>Neoteleostei</taxon>
        <taxon>Acanthomorphata</taxon>
        <taxon>Ovalentaria</taxon>
        <taxon>Cichlomorphae</taxon>
        <taxon>Cichliformes</taxon>
        <taxon>Cichlidae</taxon>
        <taxon>African cichlids</taxon>
        <taxon>Pseudocrenilabrinae</taxon>
        <taxon>Haplochromini</taxon>
        <taxon>Haplochromis</taxon>
    </lineage>
</organism>
<feature type="signal peptide" evidence="3">
    <location>
        <begin position="1"/>
        <end position="23"/>
    </location>
</feature>
<keyword evidence="3" id="KW-0732">Signal</keyword>
<feature type="region of interest" description="Disordered" evidence="2">
    <location>
        <begin position="89"/>
        <end position="111"/>
    </location>
</feature>
<dbReference type="InterPro" id="IPR039809">
    <property type="entry name" value="Chemokine_b/g/d"/>
</dbReference>
<dbReference type="PANTHER" id="PTHR12015">
    <property type="entry name" value="SMALL INDUCIBLE CYTOKINE A"/>
    <property type="match status" value="1"/>
</dbReference>
<evidence type="ECO:0000256" key="3">
    <source>
        <dbReference type="SAM" id="SignalP"/>
    </source>
</evidence>
<dbReference type="SMART" id="SM00199">
    <property type="entry name" value="SCY"/>
    <property type="match status" value="1"/>
</dbReference>
<protein>
    <submittedName>
        <fullName evidence="5">C-C motif chemokine 22-like</fullName>
    </submittedName>
</protein>
<dbReference type="SUPFAM" id="SSF54117">
    <property type="entry name" value="Interleukin 8-like chemokines"/>
    <property type="match status" value="1"/>
</dbReference>
<dbReference type="STRING" id="8153.ENSHBUP00000035157"/>
<feature type="domain" description="Chemokine interleukin-8-like" evidence="4">
    <location>
        <begin position="29"/>
        <end position="86"/>
    </location>
</feature>
<dbReference type="Ensembl" id="ENSHBUT00000030585.1">
    <property type="protein sequence ID" value="ENSHBUP00000035157.1"/>
    <property type="gene ID" value="ENSHBUG00000023169.1"/>
</dbReference>
<dbReference type="Pfam" id="PF00048">
    <property type="entry name" value="IL8"/>
    <property type="match status" value="1"/>
</dbReference>
<dbReference type="Proteomes" id="UP000264840">
    <property type="component" value="Unplaced"/>
</dbReference>
<feature type="chain" id="PRO_5018536372" evidence="3">
    <location>
        <begin position="24"/>
        <end position="120"/>
    </location>
</feature>
<dbReference type="Gene3D" id="2.40.50.40">
    <property type="match status" value="1"/>
</dbReference>
<name>A0A3Q2X770_HAPBU</name>
<dbReference type="GeneTree" id="ENSGT00940000174695"/>
<evidence type="ECO:0000256" key="1">
    <source>
        <dbReference type="ARBA" id="ARBA00022514"/>
    </source>
</evidence>
<dbReference type="AlphaFoldDB" id="A0A3Q2X770"/>
<dbReference type="InterPro" id="IPR001811">
    <property type="entry name" value="Chemokine_IL8-like_dom"/>
</dbReference>
<dbReference type="GO" id="GO:0005615">
    <property type="term" value="C:extracellular space"/>
    <property type="evidence" value="ECO:0007669"/>
    <property type="project" value="UniProtKB-KW"/>
</dbReference>
<keyword evidence="6" id="KW-1185">Reference proteome</keyword>
<dbReference type="CDD" id="cd00272">
    <property type="entry name" value="Chemokine_CC"/>
    <property type="match status" value="1"/>
</dbReference>
<dbReference type="GO" id="GO:0008009">
    <property type="term" value="F:chemokine activity"/>
    <property type="evidence" value="ECO:0007669"/>
    <property type="project" value="InterPro"/>
</dbReference>
<reference evidence="5" key="1">
    <citation type="submission" date="2025-08" db="UniProtKB">
        <authorList>
            <consortium name="Ensembl"/>
        </authorList>
    </citation>
    <scope>IDENTIFICATION</scope>
</reference>
<proteinExistence type="predicted"/>
<keyword evidence="1" id="KW-0202">Cytokine</keyword>
<sequence>MMMMKNPVILMACIVLLSSLVTSDSTFGPEKCCFQFLQVRFPAKRVTSFEYTDKRCAMEGVLKTVGDKQLCADPTMQWVKKIIESIQSKNATTPRSTPADRKATITQTTDQSLQQRICEH</sequence>
<evidence type="ECO:0000259" key="4">
    <source>
        <dbReference type="SMART" id="SM00199"/>
    </source>
</evidence>
<accession>A0A3Q2X770</accession>
<evidence type="ECO:0000256" key="2">
    <source>
        <dbReference type="SAM" id="MobiDB-lite"/>
    </source>
</evidence>
<evidence type="ECO:0000313" key="6">
    <source>
        <dbReference type="Proteomes" id="UP000264840"/>
    </source>
</evidence>
<dbReference type="InterPro" id="IPR036048">
    <property type="entry name" value="Interleukin_8-like_sf"/>
</dbReference>
<reference evidence="5" key="2">
    <citation type="submission" date="2025-09" db="UniProtKB">
        <authorList>
            <consortium name="Ensembl"/>
        </authorList>
    </citation>
    <scope>IDENTIFICATION</scope>
</reference>